<dbReference type="PANTHER" id="PTHR23389">
    <property type="entry name" value="CHROMOSOME TRANSMISSION FIDELITY FACTOR 18"/>
    <property type="match status" value="1"/>
</dbReference>
<feature type="region of interest" description="Disordered" evidence="1">
    <location>
        <begin position="469"/>
        <end position="490"/>
    </location>
</feature>
<evidence type="ECO:0000256" key="1">
    <source>
        <dbReference type="SAM" id="MobiDB-lite"/>
    </source>
</evidence>
<dbReference type="GO" id="GO:0005634">
    <property type="term" value="C:nucleus"/>
    <property type="evidence" value="ECO:0007669"/>
    <property type="project" value="TreeGrafter"/>
</dbReference>
<dbReference type="PANTHER" id="PTHR23389:SF21">
    <property type="entry name" value="ATPASE FAMILY AAA DOMAIN-CONTAINING PROTEIN 5"/>
    <property type="match status" value="1"/>
</dbReference>
<dbReference type="Gene3D" id="3.40.50.300">
    <property type="entry name" value="P-loop containing nucleotide triphosphate hydrolases"/>
    <property type="match status" value="3"/>
</dbReference>
<proteinExistence type="predicted"/>
<evidence type="ECO:0000259" key="2">
    <source>
        <dbReference type="SMART" id="SM00382"/>
    </source>
</evidence>
<keyword evidence="4" id="KW-1185">Reference proteome</keyword>
<feature type="region of interest" description="Disordered" evidence="1">
    <location>
        <begin position="940"/>
        <end position="965"/>
    </location>
</feature>
<dbReference type="EMBL" id="JANBPT010000493">
    <property type="protein sequence ID" value="KAJ1918802.1"/>
    <property type="molecule type" value="Genomic_DNA"/>
</dbReference>
<feature type="compositionally biased region" description="Basic and acidic residues" evidence="1">
    <location>
        <begin position="575"/>
        <end position="593"/>
    </location>
</feature>
<feature type="compositionally biased region" description="Basic residues" evidence="1">
    <location>
        <begin position="159"/>
        <end position="168"/>
    </location>
</feature>
<dbReference type="InterPro" id="IPR027417">
    <property type="entry name" value="P-loop_NTPase"/>
</dbReference>
<name>A0A9W8DUG7_9FUNG</name>
<organism evidence="3 4">
    <name type="scientific">Tieghemiomyces parasiticus</name>
    <dbReference type="NCBI Taxonomy" id="78921"/>
    <lineage>
        <taxon>Eukaryota</taxon>
        <taxon>Fungi</taxon>
        <taxon>Fungi incertae sedis</taxon>
        <taxon>Zoopagomycota</taxon>
        <taxon>Kickxellomycotina</taxon>
        <taxon>Dimargaritomycetes</taxon>
        <taxon>Dimargaritales</taxon>
        <taxon>Dimargaritaceae</taxon>
        <taxon>Tieghemiomyces</taxon>
    </lineage>
</organism>
<gene>
    <name evidence="3" type="ORF">IWQ60_007408</name>
</gene>
<feature type="region of interest" description="Disordered" evidence="1">
    <location>
        <begin position="569"/>
        <end position="593"/>
    </location>
</feature>
<dbReference type="SUPFAM" id="SSF52540">
    <property type="entry name" value="P-loop containing nucleoside triphosphate hydrolases"/>
    <property type="match status" value="1"/>
</dbReference>
<feature type="region of interest" description="Disordered" evidence="1">
    <location>
        <begin position="251"/>
        <end position="306"/>
    </location>
</feature>
<dbReference type="GO" id="GO:0003677">
    <property type="term" value="F:DNA binding"/>
    <property type="evidence" value="ECO:0007669"/>
    <property type="project" value="TreeGrafter"/>
</dbReference>
<reference evidence="3" key="1">
    <citation type="submission" date="2022-07" db="EMBL/GenBank/DDBJ databases">
        <title>Phylogenomic reconstructions and comparative analyses of Kickxellomycotina fungi.</title>
        <authorList>
            <person name="Reynolds N.K."/>
            <person name="Stajich J.E."/>
            <person name="Barry K."/>
            <person name="Grigoriev I.V."/>
            <person name="Crous P."/>
            <person name="Smith M.E."/>
        </authorList>
    </citation>
    <scope>NUCLEOTIDE SEQUENCE</scope>
    <source>
        <strain evidence="3">RSA 861</strain>
    </source>
</reference>
<dbReference type="InterPro" id="IPR003593">
    <property type="entry name" value="AAA+_ATPase"/>
</dbReference>
<dbReference type="OrthoDB" id="10064318at2759"/>
<dbReference type="GO" id="GO:0061860">
    <property type="term" value="F:DNA clamp unloader activity"/>
    <property type="evidence" value="ECO:0007669"/>
    <property type="project" value="TreeGrafter"/>
</dbReference>
<comment type="caution">
    <text evidence="3">The sequence shown here is derived from an EMBL/GenBank/DDBJ whole genome shotgun (WGS) entry which is preliminary data.</text>
</comment>
<dbReference type="GO" id="GO:0016887">
    <property type="term" value="F:ATP hydrolysis activity"/>
    <property type="evidence" value="ECO:0007669"/>
    <property type="project" value="InterPro"/>
</dbReference>
<dbReference type="Pfam" id="PF00004">
    <property type="entry name" value="AAA"/>
    <property type="match status" value="1"/>
</dbReference>
<feature type="region of interest" description="Disordered" evidence="1">
    <location>
        <begin position="434"/>
        <end position="457"/>
    </location>
</feature>
<dbReference type="Proteomes" id="UP001150569">
    <property type="component" value="Unassembled WGS sequence"/>
</dbReference>
<feature type="compositionally biased region" description="Polar residues" evidence="1">
    <location>
        <begin position="177"/>
        <end position="186"/>
    </location>
</feature>
<feature type="region of interest" description="Disordered" evidence="1">
    <location>
        <begin position="510"/>
        <end position="531"/>
    </location>
</feature>
<feature type="region of interest" description="Disordered" evidence="1">
    <location>
        <begin position="132"/>
        <end position="207"/>
    </location>
</feature>
<feature type="domain" description="AAA+ ATPase" evidence="2">
    <location>
        <begin position="362"/>
        <end position="661"/>
    </location>
</feature>
<dbReference type="GO" id="GO:0005524">
    <property type="term" value="F:ATP binding"/>
    <property type="evidence" value="ECO:0007669"/>
    <property type="project" value="InterPro"/>
</dbReference>
<dbReference type="SMART" id="SM00382">
    <property type="entry name" value="AAA"/>
    <property type="match status" value="1"/>
</dbReference>
<evidence type="ECO:0000313" key="4">
    <source>
        <dbReference type="Proteomes" id="UP001150569"/>
    </source>
</evidence>
<evidence type="ECO:0000313" key="3">
    <source>
        <dbReference type="EMBL" id="KAJ1918802.1"/>
    </source>
</evidence>
<sequence>MKRIPTHSPKPSPSPEAVRRYFRHRRARRERIDTFEEQLASHHFVLPATTPRASLATESSPIAAELRHCRWLLGPSLPGNALEKAATIQTQTNLSWTDKYRPQAAEQVCGNQNEVDYLVDWLTRWKLPGREWPPASSSAMEPADAPRVVTSPEPNPAVVRRRGIRPRARAILDSSESEGQPSQPVSDTDGDCTVAGRETSAEFTSHPVPCVAPKARVGIKPHGQRRGGSATRLATLADLDPDGIYHYGFNDPIFDEFEDDRPSQRPRSDDDDFVQRPWQQYKRTGAPHRGDKATKRRRGEGDTTVATATVTSGAPTRKVRGASDWDIDPRLLASKADPTATRLRDMVKPSNSRSTTPDPLTLPNLILLVGPTGCGKTAAVFATARQCGYRILEINAGMRRNGKILTQLLGEATQSHVVRGVASSVLAQGLAKLQSVAPRPTEPGPSGQGRPTTTKLANQSTVNSFFKRPAASKPATPTLPHPLPSLSPAKPKNDLASFWAKPKAAVPLPVSSASAESEPQSTLPTPSSSPEVAIVLSDDDEEAGPPPAITTTSLDSAGAMSLSVSRGDYGALPAEEGKTMRDGKEDVPAAKYDKPSEPEQLLILIEEVDVVFDDDRGFIAAVHALARKTKRPIILTSNRPLSAPALAELGIDHVLQLSHPPPRALVPYAALLAHREGVYLPAPVILAVCQTLHYDVRQVLNQLEVYVRGLVGSRPSDPPTEAHFPSSIDICATGRGIVDECETLVAYLTSPSADSVPCPEELAVDNQVFAAIVGRSAGVLRFPVPELPARSTAAGSPALASQEPIFQVAQPALPDLDAVLQAASDVTLSAGQPPAQRRFDLADLANTFGIQSLCKAYAQNHWLCVAPTVTASIELDLSRSSASPTSPVVAASLLPSPFTQLISRGGHDVLAELEAYESVFETRSLVDAIFPSYDRCRLRDQGVDNQDGPDSPPEETDSLDGGPNLTLEDEFTRTVACYTSYFTPRCERVIETLARVGLRKVNPTHQMVWDLTRLGNDLLLGSRAPSATTLNFVNHHGTYSATPSSSMKTSCVPPSNSTVPRTPGFPPLDPPLYHAWPIRLVLFFPLVLSTFNTTRTALACDYATTLRAVIASHRAHQDEARRLGDARSLRRAGRAFGRELLQTAEPFLTDDPASYHNNPDDPALANRYLILQTLAAPLSNPELADQEHL</sequence>
<protein>
    <recommendedName>
        <fullName evidence="2">AAA+ ATPase domain-containing protein</fullName>
    </recommendedName>
</protein>
<dbReference type="AlphaFoldDB" id="A0A9W8DUG7"/>
<dbReference type="InterPro" id="IPR003959">
    <property type="entry name" value="ATPase_AAA_core"/>
</dbReference>
<accession>A0A9W8DUG7</accession>